<dbReference type="InterPro" id="IPR007820">
    <property type="entry name" value="AbrB_fam"/>
</dbReference>
<keyword evidence="1" id="KW-1133">Transmembrane helix</keyword>
<sequence length="378" mass="41405">MKENPRFFQFVWFVIVSGVGGFFISLTHLPIGWMIGTLLAAALLSILRPKFMHVPHTRNGIPKYWLYMGQCILGIELGQKVNTSVLSIFKENWSAIIIMLLLSILFSLLSGLVLWKYSKLDLLTSFFATAPGGLSSIPGIAEEVGANTGVVSIIQAMRVFLVIITIPVVISFLFGHSEIHASNNVVPAELTTFEVEQLAVTIFFVCIAWIGYHIGEFLKFPAPWLIGGMISVAAVKSFGSVLIGYDFVAWWPQSLMIVSQIFIGASIGSRFTKTMFVGLHRTLIISFLSTLGLIVSVFICAYIVSSLTEISFLTAGLAFAPGGIAEMTTTALVLNGDATFVVAVQVLRVVTVCVTLPPFFRFLKYLEVKKKSHPHLSA</sequence>
<feature type="transmembrane region" description="Helical" evidence="1">
    <location>
        <begin position="64"/>
        <end position="81"/>
    </location>
</feature>
<dbReference type="InterPro" id="IPR017516">
    <property type="entry name" value="AbrB_dup"/>
</dbReference>
<evidence type="ECO:0000313" key="2">
    <source>
        <dbReference type="EMBL" id="MBZ5753150.1"/>
    </source>
</evidence>
<dbReference type="Proteomes" id="UP001165287">
    <property type="component" value="Unassembled WGS sequence"/>
</dbReference>
<keyword evidence="1" id="KW-0472">Membrane</keyword>
<feature type="transmembrane region" description="Helical" evidence="1">
    <location>
        <begin position="93"/>
        <end position="115"/>
    </location>
</feature>
<reference evidence="2" key="1">
    <citation type="submission" date="2024-05" db="EMBL/GenBank/DDBJ databases">
        <title>Metabacillus sp. nov., isolated from the rhizosphere soil of tomato plants.</title>
        <authorList>
            <person name="Ma R."/>
        </authorList>
    </citation>
    <scope>NUCLEOTIDE SEQUENCE</scope>
    <source>
        <strain evidence="2">DBTR6</strain>
    </source>
</reference>
<feature type="transmembrane region" description="Helical" evidence="1">
    <location>
        <begin position="197"/>
        <end position="215"/>
    </location>
</feature>
<keyword evidence="1" id="KW-0812">Transmembrane</keyword>
<keyword evidence="3" id="KW-1185">Reference proteome</keyword>
<dbReference type="EMBL" id="JAIQUM010000088">
    <property type="protein sequence ID" value="MBZ5753150.1"/>
    <property type="molecule type" value="Genomic_DNA"/>
</dbReference>
<feature type="transmembrane region" description="Helical" evidence="1">
    <location>
        <begin position="222"/>
        <end position="245"/>
    </location>
</feature>
<feature type="transmembrane region" description="Helical" evidence="1">
    <location>
        <begin position="31"/>
        <end position="52"/>
    </location>
</feature>
<proteinExistence type="predicted"/>
<protein>
    <submittedName>
        <fullName evidence="2">AbrB family transcriptional regulator</fullName>
    </submittedName>
</protein>
<dbReference type="PIRSF" id="PIRSF038991">
    <property type="entry name" value="Protein_AbrB"/>
    <property type="match status" value="1"/>
</dbReference>
<dbReference type="PANTHER" id="PTHR38457">
    <property type="entry name" value="REGULATOR ABRB-RELATED"/>
    <property type="match status" value="1"/>
</dbReference>
<dbReference type="RefSeq" id="WP_224141581.1">
    <property type="nucleotide sequence ID" value="NZ_JAIQUM010000088.1"/>
</dbReference>
<feature type="transmembrane region" description="Helical" evidence="1">
    <location>
        <begin position="283"/>
        <end position="304"/>
    </location>
</feature>
<feature type="transmembrane region" description="Helical" evidence="1">
    <location>
        <begin position="7"/>
        <end position="25"/>
    </location>
</feature>
<feature type="transmembrane region" description="Helical" evidence="1">
    <location>
        <begin position="159"/>
        <end position="177"/>
    </location>
</feature>
<name>A0ABS7UXW0_9BACI</name>
<comment type="caution">
    <text evidence="2">The sequence shown here is derived from an EMBL/GenBank/DDBJ whole genome shotgun (WGS) entry which is preliminary data.</text>
</comment>
<accession>A0ABS7UXW0</accession>
<evidence type="ECO:0000256" key="1">
    <source>
        <dbReference type="SAM" id="Phobius"/>
    </source>
</evidence>
<dbReference type="NCBIfam" id="TIGR03082">
    <property type="entry name" value="Gneg_AbrB_dup"/>
    <property type="match status" value="2"/>
</dbReference>
<dbReference type="Pfam" id="PF05145">
    <property type="entry name" value="AbrB"/>
    <property type="match status" value="1"/>
</dbReference>
<feature type="transmembrane region" description="Helical" evidence="1">
    <location>
        <begin position="251"/>
        <end position="271"/>
    </location>
</feature>
<dbReference type="PANTHER" id="PTHR38457:SF1">
    <property type="entry name" value="REGULATOR ABRB-RELATED"/>
    <property type="match status" value="1"/>
</dbReference>
<organism evidence="2 3">
    <name type="scientific">Metabacillus rhizolycopersici</name>
    <dbReference type="NCBI Taxonomy" id="2875709"/>
    <lineage>
        <taxon>Bacteria</taxon>
        <taxon>Bacillati</taxon>
        <taxon>Bacillota</taxon>
        <taxon>Bacilli</taxon>
        <taxon>Bacillales</taxon>
        <taxon>Bacillaceae</taxon>
        <taxon>Metabacillus</taxon>
    </lineage>
</organism>
<evidence type="ECO:0000313" key="3">
    <source>
        <dbReference type="Proteomes" id="UP001165287"/>
    </source>
</evidence>
<gene>
    <name evidence="2" type="ORF">K9V48_23720</name>
</gene>
<feature type="transmembrane region" description="Helical" evidence="1">
    <location>
        <begin position="340"/>
        <end position="363"/>
    </location>
</feature>